<dbReference type="Gene3D" id="1.10.443.30">
    <property type="entry name" value="Telomere resolvase"/>
    <property type="match status" value="1"/>
</dbReference>
<feature type="region of interest" description="Disordered" evidence="2">
    <location>
        <begin position="470"/>
        <end position="520"/>
    </location>
</feature>
<protein>
    <submittedName>
        <fullName evidence="4">Telomere resolvase</fullName>
    </submittedName>
</protein>
<dbReference type="InterPro" id="IPR038280">
    <property type="entry name" value="ResT/TelK_cat_sf"/>
</dbReference>
<comment type="caution">
    <text evidence="4">The sequence shown here is derived from an EMBL/GenBank/DDBJ whole genome shotgun (WGS) entry which is preliminary data.</text>
</comment>
<evidence type="ECO:0000313" key="4">
    <source>
        <dbReference type="EMBL" id="MCM1981437.1"/>
    </source>
</evidence>
<evidence type="ECO:0000256" key="1">
    <source>
        <dbReference type="SAM" id="Coils"/>
    </source>
</evidence>
<reference evidence="4 5" key="1">
    <citation type="journal article" date="2015" name="Genome Announc.">
        <title>Draft Genome Sequence of Filamentous Marine Cyanobacterium Lyngbya confervoides Strain BDU141951.</title>
        <authorList>
            <person name="Chandrababunaidu M.M."/>
            <person name="Sen D."/>
            <person name="Tripathy S."/>
        </authorList>
    </citation>
    <scope>NUCLEOTIDE SEQUENCE [LARGE SCALE GENOMIC DNA]</scope>
    <source>
        <strain evidence="4 5">BDU141951</strain>
    </source>
</reference>
<proteinExistence type="predicted"/>
<name>A0ABD4SY54_9CYAN</name>
<gene>
    <name evidence="4" type="ORF">QQ91_0001140</name>
</gene>
<accession>A0ABD4SY54</accession>
<dbReference type="EMBL" id="JTHE03000006">
    <property type="protein sequence ID" value="MCM1981437.1"/>
    <property type="molecule type" value="Genomic_DNA"/>
</dbReference>
<feature type="compositionally biased region" description="Basic and acidic residues" evidence="2">
    <location>
        <begin position="475"/>
        <end position="485"/>
    </location>
</feature>
<dbReference type="Proteomes" id="UP000031561">
    <property type="component" value="Unassembled WGS sequence"/>
</dbReference>
<dbReference type="AlphaFoldDB" id="A0ABD4SY54"/>
<feature type="domain" description="Telomere resolvase ResT/TelK catalytic" evidence="3">
    <location>
        <begin position="145"/>
        <end position="332"/>
    </location>
</feature>
<feature type="compositionally biased region" description="Basic residues" evidence="2">
    <location>
        <begin position="502"/>
        <end position="513"/>
    </location>
</feature>
<dbReference type="Pfam" id="PF16684">
    <property type="entry name" value="ResT-TelK_cat"/>
    <property type="match status" value="1"/>
</dbReference>
<sequence length="601" mass="69241">MPTRADILDKFRFRIAQGSRTKLRKEELETLIETFLEALAVTHAPEEIQDLCQAEIALLEEGYAKITLASGYIPRYRAAIEAAIAQNRILLTPENSHTYLHQQRVTGIQETRDEHWALTYFKYSPEEYEQLDRRQAQVNRKRLLNLKTVPLDRYLNKITHLLHSQDNFAARHLAIAIAALTGRRMGEVVARGTFMLTAHPYLLHFTGQQKHERDGYNIVTLIPAEDLLAGIKRFRSMPDIKALMKLEGGSLKAELNKFDVQLNRECNKLLNRTEIVPPLEGKSTVTIHNLRSLWGAIATYFFCPIQHHEYAFLQHYLGHVLESSATGHYFRYQLTDAKGDLLRDKGIKLSAVPELPLLDEEMEQMEEEQLSLEPTAIEETSDRLGHEIEQAILHRFEALQREWLDYRETMESRLQDLEWAKSGQLDAAQQRRLQDLQKDNQGLRDENERLRQALAEAEGKLAQFRQLLLGEAPEPENRKNGKEAEAATTALESDSSSDQRVRSKPVPKRKAGRKPGQAVQRATEIFHQVQEWNREHPDQTFVINPGFLETVFKINRKAAKQFCEEHQAELWEHHQEIGVEVEVSHNRGKDVEALRKYVGKG</sequence>
<dbReference type="RefSeq" id="WP_166283770.1">
    <property type="nucleotide sequence ID" value="NZ_JTHE03000006.1"/>
</dbReference>
<evidence type="ECO:0000256" key="2">
    <source>
        <dbReference type="SAM" id="MobiDB-lite"/>
    </source>
</evidence>
<feature type="coiled-coil region" evidence="1">
    <location>
        <begin position="426"/>
        <end position="467"/>
    </location>
</feature>
<organism evidence="4 5">
    <name type="scientific">Lyngbya confervoides BDU141951</name>
    <dbReference type="NCBI Taxonomy" id="1574623"/>
    <lineage>
        <taxon>Bacteria</taxon>
        <taxon>Bacillati</taxon>
        <taxon>Cyanobacteriota</taxon>
        <taxon>Cyanophyceae</taxon>
        <taxon>Oscillatoriophycideae</taxon>
        <taxon>Oscillatoriales</taxon>
        <taxon>Microcoleaceae</taxon>
        <taxon>Lyngbya</taxon>
    </lineage>
</organism>
<dbReference type="InterPro" id="IPR032047">
    <property type="entry name" value="ResT/TelK_cat"/>
</dbReference>
<keyword evidence="1" id="KW-0175">Coiled coil</keyword>
<dbReference type="Gene3D" id="6.10.140.1780">
    <property type="match status" value="1"/>
</dbReference>
<evidence type="ECO:0000313" key="5">
    <source>
        <dbReference type="Proteomes" id="UP000031561"/>
    </source>
</evidence>
<evidence type="ECO:0000259" key="3">
    <source>
        <dbReference type="Pfam" id="PF16684"/>
    </source>
</evidence>
<keyword evidence="5" id="KW-1185">Reference proteome</keyword>